<evidence type="ECO:0000256" key="5">
    <source>
        <dbReference type="ARBA" id="ARBA00022490"/>
    </source>
</evidence>
<comment type="similarity">
    <text evidence="2 12">Belongs to the enolase family.</text>
</comment>
<dbReference type="FunFam" id="3.20.20.120:FF:000001">
    <property type="entry name" value="Enolase"/>
    <property type="match status" value="1"/>
</dbReference>
<dbReference type="GO" id="GO:0009986">
    <property type="term" value="C:cell surface"/>
    <property type="evidence" value="ECO:0007669"/>
    <property type="project" value="UniProtKB-SubCell"/>
</dbReference>
<evidence type="ECO:0000256" key="1">
    <source>
        <dbReference type="ARBA" id="ARBA00005031"/>
    </source>
</evidence>
<dbReference type="InterPro" id="IPR020810">
    <property type="entry name" value="Enolase_C"/>
</dbReference>
<feature type="binding site" evidence="14">
    <location>
        <position position="156"/>
    </location>
    <ligand>
        <name>substrate</name>
    </ligand>
</feature>
<dbReference type="EMBL" id="JACPRF010000428">
    <property type="protein sequence ID" value="MBI2877993.1"/>
    <property type="molecule type" value="Genomic_DNA"/>
</dbReference>
<keyword evidence="5 12" id="KW-0963">Cytoplasm</keyword>
<feature type="domain" description="Enolase C-terminal TIM barrel" evidence="16">
    <location>
        <begin position="140"/>
        <end position="427"/>
    </location>
</feature>
<keyword evidence="10 12" id="KW-0456">Lyase</keyword>
<name>A0A932FXV4_UNCTE</name>
<dbReference type="Proteomes" id="UP000769766">
    <property type="component" value="Unassembled WGS sequence"/>
</dbReference>
<dbReference type="InterPro" id="IPR036849">
    <property type="entry name" value="Enolase-like_C_sf"/>
</dbReference>
<keyword evidence="8 12" id="KW-0460">Magnesium</keyword>
<feature type="binding site" evidence="12">
    <location>
        <position position="368"/>
    </location>
    <ligand>
        <name>(2R)-2-phosphoglycerate</name>
        <dbReference type="ChEBI" id="CHEBI:58289"/>
    </ligand>
</feature>
<evidence type="ECO:0000256" key="14">
    <source>
        <dbReference type="PIRSR" id="PIRSR001400-2"/>
    </source>
</evidence>
<dbReference type="GO" id="GO:0000287">
    <property type="term" value="F:magnesium ion binding"/>
    <property type="evidence" value="ECO:0007669"/>
    <property type="project" value="UniProtKB-UniRule"/>
</dbReference>
<feature type="binding site" evidence="14">
    <location>
        <position position="314"/>
    </location>
    <ligand>
        <name>substrate</name>
    </ligand>
</feature>
<comment type="catalytic activity">
    <reaction evidence="12">
        <text>(2R)-2-phosphoglycerate = phosphoenolpyruvate + H2O</text>
        <dbReference type="Rhea" id="RHEA:10164"/>
        <dbReference type="ChEBI" id="CHEBI:15377"/>
        <dbReference type="ChEBI" id="CHEBI:58289"/>
        <dbReference type="ChEBI" id="CHEBI:58702"/>
        <dbReference type="EC" id="4.2.1.11"/>
    </reaction>
</comment>
<dbReference type="PROSITE" id="PS00164">
    <property type="entry name" value="ENOLASE"/>
    <property type="match status" value="1"/>
</dbReference>
<dbReference type="GO" id="GO:0006096">
    <property type="term" value="P:glycolytic process"/>
    <property type="evidence" value="ECO:0007669"/>
    <property type="project" value="UniProtKB-UniRule"/>
</dbReference>
<feature type="binding site" evidence="14">
    <location>
        <position position="165"/>
    </location>
    <ligand>
        <name>substrate</name>
    </ligand>
</feature>
<comment type="caution">
    <text evidence="18">The sequence shown here is derived from an EMBL/GenBank/DDBJ whole genome shotgun (WGS) entry which is preliminary data.</text>
</comment>
<evidence type="ECO:0000256" key="9">
    <source>
        <dbReference type="ARBA" id="ARBA00023152"/>
    </source>
</evidence>
<dbReference type="SMART" id="SM01192">
    <property type="entry name" value="Enolase_C"/>
    <property type="match status" value="1"/>
</dbReference>
<dbReference type="InterPro" id="IPR020811">
    <property type="entry name" value="Enolase_N"/>
</dbReference>
<keyword evidence="9 12" id="KW-0324">Glycolysis</keyword>
<dbReference type="SFLD" id="SFLDG00178">
    <property type="entry name" value="enolase"/>
    <property type="match status" value="1"/>
</dbReference>
<feature type="binding site" evidence="12">
    <location>
        <position position="369"/>
    </location>
    <ligand>
        <name>(2R)-2-phosphoglycerate</name>
        <dbReference type="ChEBI" id="CHEBI:58289"/>
    </ligand>
</feature>
<feature type="binding site" evidence="14">
    <location>
        <position position="390"/>
    </location>
    <ligand>
        <name>substrate</name>
    </ligand>
</feature>
<dbReference type="GO" id="GO:0000015">
    <property type="term" value="C:phosphopyruvate hydratase complex"/>
    <property type="evidence" value="ECO:0007669"/>
    <property type="project" value="InterPro"/>
</dbReference>
<keyword evidence="7 12" id="KW-0479">Metal-binding</keyword>
<gene>
    <name evidence="12 18" type="primary">eno</name>
    <name evidence="18" type="ORF">HYY20_14040</name>
</gene>
<feature type="binding site" evidence="12">
    <location>
        <position position="339"/>
    </location>
    <ligand>
        <name>(2R)-2-phosphoglycerate</name>
        <dbReference type="ChEBI" id="CHEBI:58289"/>
    </ligand>
</feature>
<comment type="cofactor">
    <cofactor evidence="12">
        <name>Mg(2+)</name>
        <dbReference type="ChEBI" id="CHEBI:18420"/>
    </cofactor>
    <text evidence="12">Binds a second Mg(2+) ion via substrate during catalysis.</text>
</comment>
<feature type="domain" description="Enolase N-terminal" evidence="17">
    <location>
        <begin position="5"/>
        <end position="135"/>
    </location>
</feature>
<evidence type="ECO:0000256" key="4">
    <source>
        <dbReference type="ARBA" id="ARBA00017068"/>
    </source>
</evidence>
<comment type="cofactor">
    <cofactor evidence="15">
        <name>Mg(2+)</name>
        <dbReference type="ChEBI" id="CHEBI:18420"/>
    </cofactor>
    <text evidence="15">Mg(2+) is required for catalysis and for stabilizing the dimer.</text>
</comment>
<dbReference type="PRINTS" id="PR00148">
    <property type="entry name" value="ENOLASE"/>
</dbReference>
<comment type="subcellular location">
    <subcellularLocation>
        <location evidence="12">Cytoplasm</location>
    </subcellularLocation>
    <subcellularLocation>
        <location evidence="12">Secreted</location>
    </subcellularLocation>
    <subcellularLocation>
        <location evidence="12">Cell surface</location>
    </subcellularLocation>
    <text evidence="12">Fractions of enolase are present in both the cytoplasm and on the cell surface.</text>
</comment>
<evidence type="ECO:0000256" key="2">
    <source>
        <dbReference type="ARBA" id="ARBA00009604"/>
    </source>
</evidence>
<feature type="binding site" evidence="12 15">
    <location>
        <position position="243"/>
    </location>
    <ligand>
        <name>Mg(2+)</name>
        <dbReference type="ChEBI" id="CHEBI:18420"/>
    </ligand>
</feature>
<accession>A0A932FXV4</accession>
<keyword evidence="6 12" id="KW-0964">Secreted</keyword>
<evidence type="ECO:0000256" key="13">
    <source>
        <dbReference type="PIRSR" id="PIRSR001400-1"/>
    </source>
</evidence>
<dbReference type="SUPFAM" id="SSF54826">
    <property type="entry name" value="Enolase N-terminal domain-like"/>
    <property type="match status" value="1"/>
</dbReference>
<dbReference type="GO" id="GO:0005576">
    <property type="term" value="C:extracellular region"/>
    <property type="evidence" value="ECO:0007669"/>
    <property type="project" value="UniProtKB-SubCell"/>
</dbReference>
<evidence type="ECO:0000259" key="16">
    <source>
        <dbReference type="SMART" id="SM01192"/>
    </source>
</evidence>
<feature type="active site" description="Proton donor" evidence="12 13">
    <location>
        <position position="206"/>
    </location>
</feature>
<feature type="binding site" evidence="12 15">
    <location>
        <position position="314"/>
    </location>
    <ligand>
        <name>Mg(2+)</name>
        <dbReference type="ChEBI" id="CHEBI:18420"/>
    </ligand>
</feature>
<evidence type="ECO:0000256" key="10">
    <source>
        <dbReference type="ARBA" id="ARBA00023239"/>
    </source>
</evidence>
<dbReference type="NCBIfam" id="TIGR01060">
    <property type="entry name" value="eno"/>
    <property type="match status" value="1"/>
</dbReference>
<dbReference type="SUPFAM" id="SSF51604">
    <property type="entry name" value="Enolase C-terminal domain-like"/>
    <property type="match status" value="1"/>
</dbReference>
<dbReference type="InterPro" id="IPR020809">
    <property type="entry name" value="Enolase_CS"/>
</dbReference>
<dbReference type="Pfam" id="PF03952">
    <property type="entry name" value="Enolase_N"/>
    <property type="match status" value="1"/>
</dbReference>
<dbReference type="CDD" id="cd03313">
    <property type="entry name" value="enolase"/>
    <property type="match status" value="1"/>
</dbReference>
<dbReference type="SFLD" id="SFLDF00002">
    <property type="entry name" value="enolase"/>
    <property type="match status" value="1"/>
</dbReference>
<feature type="active site" description="Proton acceptor" evidence="12 13">
    <location>
        <position position="339"/>
    </location>
</feature>
<feature type="binding site" evidence="12">
    <location>
        <position position="164"/>
    </location>
    <ligand>
        <name>(2R)-2-phosphoglycerate</name>
        <dbReference type="ChEBI" id="CHEBI:58289"/>
    </ligand>
</feature>
<evidence type="ECO:0000256" key="6">
    <source>
        <dbReference type="ARBA" id="ARBA00022525"/>
    </source>
</evidence>
<dbReference type="SMART" id="SM01193">
    <property type="entry name" value="Enolase_N"/>
    <property type="match status" value="1"/>
</dbReference>
<evidence type="ECO:0000256" key="3">
    <source>
        <dbReference type="ARBA" id="ARBA00012058"/>
    </source>
</evidence>
<dbReference type="PANTHER" id="PTHR11902:SF1">
    <property type="entry name" value="ENOLASE"/>
    <property type="match status" value="1"/>
</dbReference>
<evidence type="ECO:0000256" key="8">
    <source>
        <dbReference type="ARBA" id="ARBA00022842"/>
    </source>
</evidence>
<dbReference type="Gene3D" id="3.20.20.120">
    <property type="entry name" value="Enolase-like C-terminal domain"/>
    <property type="match status" value="1"/>
</dbReference>
<feature type="binding site" evidence="14">
    <location>
        <begin position="366"/>
        <end position="369"/>
    </location>
    <ligand>
        <name>substrate</name>
    </ligand>
</feature>
<dbReference type="PIRSF" id="PIRSF001400">
    <property type="entry name" value="Enolase"/>
    <property type="match status" value="1"/>
</dbReference>
<comment type="function">
    <text evidence="11 12">Catalyzes the reversible conversion of 2-phosphoglycerate (2-PG) into phosphoenolpyruvate (PEP). It is essential for the degradation of carbohydrates via glycolysis.</text>
</comment>
<dbReference type="AlphaFoldDB" id="A0A932FXV4"/>
<dbReference type="Pfam" id="PF00113">
    <property type="entry name" value="Enolase_C"/>
    <property type="match status" value="1"/>
</dbReference>
<dbReference type="PANTHER" id="PTHR11902">
    <property type="entry name" value="ENOLASE"/>
    <property type="match status" value="1"/>
</dbReference>
<feature type="binding site" evidence="12 15">
    <location>
        <position position="287"/>
    </location>
    <ligand>
        <name>Mg(2+)</name>
        <dbReference type="ChEBI" id="CHEBI:18420"/>
    </ligand>
</feature>
<evidence type="ECO:0000256" key="15">
    <source>
        <dbReference type="PIRSR" id="PIRSR001400-3"/>
    </source>
</evidence>
<evidence type="ECO:0000259" key="17">
    <source>
        <dbReference type="SMART" id="SM01193"/>
    </source>
</evidence>
<dbReference type="InterPro" id="IPR000941">
    <property type="entry name" value="Enolase"/>
</dbReference>
<organism evidence="18 19">
    <name type="scientific">Tectimicrobiota bacterium</name>
    <dbReference type="NCBI Taxonomy" id="2528274"/>
    <lineage>
        <taxon>Bacteria</taxon>
        <taxon>Pseudomonadati</taxon>
        <taxon>Nitrospinota/Tectimicrobiota group</taxon>
        <taxon>Candidatus Tectimicrobiota</taxon>
    </lineage>
</organism>
<dbReference type="HAMAP" id="MF_00318">
    <property type="entry name" value="Enolase"/>
    <property type="match status" value="1"/>
</dbReference>
<protein>
    <recommendedName>
        <fullName evidence="4 12">Enolase</fullName>
        <ecNumber evidence="3 12">4.2.1.11</ecNumber>
    </recommendedName>
    <alternativeName>
        <fullName evidence="12">2-phospho-D-glycerate hydro-lyase</fullName>
    </alternativeName>
    <alternativeName>
        <fullName evidence="12">2-phosphoglycerate dehydratase</fullName>
    </alternativeName>
</protein>
<evidence type="ECO:0000256" key="12">
    <source>
        <dbReference type="HAMAP-Rule" id="MF_00318"/>
    </source>
</evidence>
<dbReference type="InterPro" id="IPR029017">
    <property type="entry name" value="Enolase-like_N"/>
</dbReference>
<evidence type="ECO:0000256" key="11">
    <source>
        <dbReference type="ARBA" id="ARBA00045763"/>
    </source>
</evidence>
<dbReference type="SFLD" id="SFLDS00001">
    <property type="entry name" value="Enolase"/>
    <property type="match status" value="1"/>
</dbReference>
<proteinExistence type="inferred from homology"/>
<evidence type="ECO:0000256" key="7">
    <source>
        <dbReference type="ARBA" id="ARBA00022723"/>
    </source>
</evidence>
<comment type="pathway">
    <text evidence="1 12">Carbohydrate degradation; glycolysis; pyruvate from D-glyceraldehyde 3-phosphate: step 4/5.</text>
</comment>
<evidence type="ECO:0000313" key="19">
    <source>
        <dbReference type="Proteomes" id="UP000769766"/>
    </source>
</evidence>
<dbReference type="EC" id="4.2.1.11" evidence="3 12"/>
<feature type="binding site" evidence="12">
    <location>
        <position position="390"/>
    </location>
    <ligand>
        <name>(2R)-2-phosphoglycerate</name>
        <dbReference type="ChEBI" id="CHEBI:58289"/>
    </ligand>
</feature>
<sequence>MRAKITKIIGREILDSRGNPTVEVDVVLESGAWGRAAVPSGASTGQREAIELRDGDPQRYLGKGVTQAVQNVNQVLGPEILGMDAFQQEEIDARMIALDGTENKARLGANAILGVSLATAKAAASHCQLPLYRYLGGPHARTLPIPMMNVINGGAHADNNVDLQEFMIMPIGAPSFSQALRMGAEVFHHLKKVLKEKGYNTAVGDEGGFAPNLQSNEEALQVLMVAIERAGYRPYEEIGLALDPAASELFKEGRYTLGAEKVPQKSPQEMVAFYADLVNKYPIVSIEDGMSEEDKEGWKLITQRLKDRIQLVGDDLFVTNPRIFREGIEMGLANSILVKVNQVGTLSETLEAIELAKRSGYTAVVSHRSGETEDSTIAHLVVACNTGQIKTGSLCRTDRVCKYNELLRIEEELGPQAVFGIPGVPPRPKR</sequence>
<dbReference type="GO" id="GO:0004634">
    <property type="term" value="F:phosphopyruvate hydratase activity"/>
    <property type="evidence" value="ECO:0007669"/>
    <property type="project" value="UniProtKB-UniRule"/>
</dbReference>
<evidence type="ECO:0000313" key="18">
    <source>
        <dbReference type="EMBL" id="MBI2877993.1"/>
    </source>
</evidence>
<dbReference type="FunFam" id="3.30.390.10:FF:000001">
    <property type="entry name" value="Enolase"/>
    <property type="match status" value="1"/>
</dbReference>
<dbReference type="Gene3D" id="3.30.390.10">
    <property type="entry name" value="Enolase-like, N-terminal domain"/>
    <property type="match status" value="1"/>
</dbReference>
<reference evidence="18" key="1">
    <citation type="submission" date="2020-07" db="EMBL/GenBank/DDBJ databases">
        <title>Huge and variable diversity of episymbiotic CPR bacteria and DPANN archaea in groundwater ecosystems.</title>
        <authorList>
            <person name="He C.Y."/>
            <person name="Keren R."/>
            <person name="Whittaker M."/>
            <person name="Farag I.F."/>
            <person name="Doudna J."/>
            <person name="Cate J.H.D."/>
            <person name="Banfield J.F."/>
        </authorList>
    </citation>
    <scope>NUCLEOTIDE SEQUENCE</scope>
    <source>
        <strain evidence="18">NC_groundwater_672_Ag_B-0.1um_62_36</strain>
    </source>
</reference>
<feature type="binding site" evidence="14">
    <location>
        <position position="287"/>
    </location>
    <ligand>
        <name>substrate</name>
    </ligand>
</feature>